<evidence type="ECO:0000313" key="3">
    <source>
        <dbReference type="EMBL" id="ANT45144.1"/>
    </source>
</evidence>
<sequence length="233" mass="27414">MAKARSPNRNKAFDIFKKNNGNIANREIAELLNENEKTISNWKCRDNWNVVLQKDKCSTTKKKGGQKNNKNALKDGIYEKIFFNTLTDEEIELIKSENKDEIHRLELEISLLTVREHRHMKRIKQYEEKVDKITLESIDKRTLKIEGNLLKDNEQTQTETVTRAVSIFERVQKLEAELTKIQKEKAKNIERLQKLKMDKKRFELEIDNNNKDDSKTWVEAIQEVAMKRGVNNG</sequence>
<dbReference type="InterPro" id="IPR018925">
    <property type="entry name" value="XtmA-like_N"/>
</dbReference>
<name>A0A3G1E3E9_9CAUD</name>
<keyword evidence="4" id="KW-1185">Reference proteome</keyword>
<feature type="domain" description="PBSX phage terminase small subunit-like N-terminal" evidence="2">
    <location>
        <begin position="1"/>
        <end position="63"/>
    </location>
</feature>
<dbReference type="Proteomes" id="UP000266459">
    <property type="component" value="Segment"/>
</dbReference>
<evidence type="ECO:0000259" key="2">
    <source>
        <dbReference type="Pfam" id="PF10668"/>
    </source>
</evidence>
<protein>
    <submittedName>
        <fullName evidence="3">Terminase small subunit</fullName>
    </submittedName>
</protein>
<keyword evidence="1" id="KW-0175">Coiled coil</keyword>
<accession>A0A3G1E3E9</accession>
<proteinExistence type="predicted"/>
<feature type="coiled-coil region" evidence="1">
    <location>
        <begin position="164"/>
        <end position="212"/>
    </location>
</feature>
<dbReference type="EMBL" id="KX228400">
    <property type="protein sequence ID" value="ANT45144.1"/>
    <property type="molecule type" value="Genomic_DNA"/>
</dbReference>
<gene>
    <name evidence="3" type="ORF">CDKM15_1</name>
</gene>
<dbReference type="Pfam" id="PF10668">
    <property type="entry name" value="Phage_terminase"/>
    <property type="match status" value="1"/>
</dbReference>
<organism evidence="3 4">
    <name type="scientific">Clostridium phage CDKM15</name>
    <dbReference type="NCBI Taxonomy" id="1868595"/>
    <lineage>
        <taxon>Viruses</taxon>
        <taxon>Duplodnaviria</taxon>
        <taxon>Heunggongvirae</taxon>
        <taxon>Uroviricota</taxon>
        <taxon>Caudoviricetes</taxon>
        <taxon>Colneyvirus</taxon>
        <taxon>Colneyvirus CDKM15</taxon>
    </lineage>
</organism>
<evidence type="ECO:0000256" key="1">
    <source>
        <dbReference type="SAM" id="Coils"/>
    </source>
</evidence>
<reference evidence="3 4" key="1">
    <citation type="journal article" date="2016" name="Viruses">
        <title>Two Novel Myoviruses from the North of Iraq Reveal Insights into Clostridium difficile Phage Diversity and Biology.</title>
        <authorList>
            <person name="Rashid S.J."/>
            <person name="Barylski J."/>
            <person name="Hargreaves K.R."/>
            <person name="Millard A.A."/>
            <person name="Vinner G.K."/>
            <person name="Clokie M.R."/>
        </authorList>
    </citation>
    <scope>NUCLEOTIDE SEQUENCE [LARGE SCALE GENOMIC DNA]</scope>
</reference>
<evidence type="ECO:0000313" key="4">
    <source>
        <dbReference type="Proteomes" id="UP000266459"/>
    </source>
</evidence>